<gene>
    <name evidence="2" type="ORF">IPH26_09895</name>
</gene>
<dbReference type="GO" id="GO:0004803">
    <property type="term" value="F:transposase activity"/>
    <property type="evidence" value="ECO:0007669"/>
    <property type="project" value="InterPro"/>
</dbReference>
<protein>
    <submittedName>
        <fullName evidence="2">IS1634 family transposase</fullName>
    </submittedName>
</protein>
<dbReference type="PANTHER" id="PTHR34614">
    <property type="match status" value="1"/>
</dbReference>
<evidence type="ECO:0000313" key="2">
    <source>
        <dbReference type="EMBL" id="MBK6973229.1"/>
    </source>
</evidence>
<dbReference type="EMBL" id="JADJEV010000003">
    <property type="protein sequence ID" value="MBK6973229.1"/>
    <property type="molecule type" value="Genomic_DNA"/>
</dbReference>
<dbReference type="InterPro" id="IPR047654">
    <property type="entry name" value="IS1634_transpos"/>
</dbReference>
<dbReference type="InterPro" id="IPR002559">
    <property type="entry name" value="Transposase_11"/>
</dbReference>
<dbReference type="GO" id="GO:0006313">
    <property type="term" value="P:DNA transposition"/>
    <property type="evidence" value="ECO:0007669"/>
    <property type="project" value="InterPro"/>
</dbReference>
<dbReference type="GO" id="GO:0003677">
    <property type="term" value="F:DNA binding"/>
    <property type="evidence" value="ECO:0007669"/>
    <property type="project" value="InterPro"/>
</dbReference>
<evidence type="ECO:0000313" key="3">
    <source>
        <dbReference type="Proteomes" id="UP000807785"/>
    </source>
</evidence>
<dbReference type="NCBIfam" id="NF033559">
    <property type="entry name" value="transpos_IS1634"/>
    <property type="match status" value="1"/>
</dbReference>
<dbReference type="Pfam" id="PF01609">
    <property type="entry name" value="DDE_Tnp_1"/>
    <property type="match status" value="1"/>
</dbReference>
<accession>A0A9D7E326</accession>
<comment type="caution">
    <text evidence="2">The sequence shown here is derived from an EMBL/GenBank/DDBJ whole genome shotgun (WGS) entry which is preliminary data.</text>
</comment>
<evidence type="ECO:0000259" key="1">
    <source>
        <dbReference type="Pfam" id="PF01609"/>
    </source>
</evidence>
<proteinExistence type="predicted"/>
<name>A0A9D7E326_9PROT</name>
<dbReference type="AlphaFoldDB" id="A0A9D7E326"/>
<feature type="domain" description="Transposase IS4-like" evidence="1">
    <location>
        <begin position="233"/>
        <end position="499"/>
    </location>
</feature>
<reference evidence="2" key="1">
    <citation type="submission" date="2020-10" db="EMBL/GenBank/DDBJ databases">
        <title>Connecting structure to function with the recovery of over 1000 high-quality activated sludge metagenome-assembled genomes encoding full-length rRNA genes using long-read sequencing.</title>
        <authorList>
            <person name="Singleton C.M."/>
            <person name="Petriglieri F."/>
            <person name="Kristensen J.M."/>
            <person name="Kirkegaard R.H."/>
            <person name="Michaelsen T.Y."/>
            <person name="Andersen M.H."/>
            <person name="Karst S.M."/>
            <person name="Dueholm M.S."/>
            <person name="Nielsen P.H."/>
            <person name="Albertsen M."/>
        </authorList>
    </citation>
    <scope>NUCLEOTIDE SEQUENCE</scope>
    <source>
        <strain evidence="2">Bjer_18-Q3-R1-45_BAT3C.347</strain>
    </source>
</reference>
<dbReference type="Proteomes" id="UP000807785">
    <property type="component" value="Unassembled WGS sequence"/>
</dbReference>
<dbReference type="PANTHER" id="PTHR34614:SF2">
    <property type="entry name" value="TRANSPOSASE IS4-LIKE DOMAIN-CONTAINING PROTEIN"/>
    <property type="match status" value="1"/>
</dbReference>
<sequence>MYLRESKQKRADGSVVTYLQLAENVWNAEKRRSETRILCNFGRADDAAVTERLRRLAKSILRRCSPETIVAEDGNWRLVCAWPYGDVYTLEALWQRLGIGEILTEQAAARRLGFNVERALFAMVANRALAGCLKLYCYEQWLREDVRIAGTQALSLQHLYRAMDFLEANKEAIERAIFFRVADLLSLDVDVTFYDTTSLHFEIDEEDHGLGAEDLIHGSQAAGRKAYAAPRKRGHPKNGRGDVPQIVVGLAVTREGFPVRHWVFPGDTVDVTTVDQVKADLRGWQLTRCLFVGDAGMVSASNLKALSRGGGKYLLCMPMRRGDEITREVLARPGRYQTVAENLQVKEVMVGEGERRRRYVLCYNPQEAERQRSHRAEVLKELEAELASLREAADEQHSKRECALRASARYGRYLKLTAQGRLLLDAAKVKQAERFDGKFVVHSNDDTLSSEDMALGYKQLQRVEEAWRTLKSGLRLRPAFHWAPHRIHAHVALTVLSLLLERAAEHACGDTWRNIRDDLKRIQLAQLFSPHGTVWQVTEPTADATKRLKSLQIKQPAPILSLA</sequence>
<organism evidence="2 3">
    <name type="scientific">Candidatus Methylophosphatis roskildensis</name>
    <dbReference type="NCBI Taxonomy" id="2899263"/>
    <lineage>
        <taxon>Bacteria</taxon>
        <taxon>Pseudomonadati</taxon>
        <taxon>Pseudomonadota</taxon>
        <taxon>Betaproteobacteria</taxon>
        <taxon>Nitrosomonadales</taxon>
        <taxon>Sterolibacteriaceae</taxon>
        <taxon>Candidatus Methylophosphatis</taxon>
    </lineage>
</organism>